<dbReference type="AlphaFoldDB" id="A0AAE8K8T5"/>
<dbReference type="Gene3D" id="1.10.860.10">
    <property type="entry name" value="DNAb Helicase, Chain A"/>
    <property type="match status" value="1"/>
</dbReference>
<protein>
    <submittedName>
        <fullName evidence="1">Uncharacterized protein</fullName>
    </submittedName>
</protein>
<accession>A0AAE8K8T5</accession>
<dbReference type="Proteomes" id="UP000272846">
    <property type="component" value="Unassembled WGS sequence"/>
</dbReference>
<sequence length="108" mass="12708">MRKDFRFTTAELQILYEILKANGEVSPQDLSEQNDSVQEAWYRVLNENLPEEVSDQELAEVEQTRDKELLRKENQLIGKKVREASHEGDADTALEELERFIAQKRRME</sequence>
<gene>
    <name evidence="1" type="ORF">D8888_11375</name>
</gene>
<proteinExistence type="predicted"/>
<name>A0AAE8K8T5_STRSA</name>
<dbReference type="EMBL" id="RJMK01000071">
    <property type="protein sequence ID" value="RSI05140.1"/>
    <property type="molecule type" value="Genomic_DNA"/>
</dbReference>
<evidence type="ECO:0000313" key="1">
    <source>
        <dbReference type="EMBL" id="RSI05140.1"/>
    </source>
</evidence>
<comment type="caution">
    <text evidence="1">The sequence shown here is derived from an EMBL/GenBank/DDBJ whole genome shotgun (WGS) entry which is preliminary data.</text>
</comment>
<reference evidence="1 2" key="1">
    <citation type="submission" date="2018-11" db="EMBL/GenBank/DDBJ databases">
        <title>Species Designations Belie Phenotypic and Genotypic Heterogeneity in Oral Streptococci.</title>
        <authorList>
            <person name="Velsko I."/>
        </authorList>
    </citation>
    <scope>NUCLEOTIDE SEQUENCE [LARGE SCALE GENOMIC DNA]</scope>
    <source>
        <strain evidence="1 2">KLC04</strain>
    </source>
</reference>
<evidence type="ECO:0000313" key="2">
    <source>
        <dbReference type="Proteomes" id="UP000272846"/>
    </source>
</evidence>
<organism evidence="1 2">
    <name type="scientific">Streptococcus sanguinis</name>
    <dbReference type="NCBI Taxonomy" id="1305"/>
    <lineage>
        <taxon>Bacteria</taxon>
        <taxon>Bacillati</taxon>
        <taxon>Bacillota</taxon>
        <taxon>Bacilli</taxon>
        <taxon>Lactobacillales</taxon>
        <taxon>Streptococcaceae</taxon>
        <taxon>Streptococcus</taxon>
    </lineage>
</organism>
<dbReference type="InterPro" id="IPR016136">
    <property type="entry name" value="DNA_helicase_N/primase_C"/>
</dbReference>